<keyword evidence="1" id="KW-0614">Plasmid</keyword>
<evidence type="ECO:0000313" key="1">
    <source>
        <dbReference type="EMBL" id="WRW39694.1"/>
    </source>
</evidence>
<dbReference type="EMBL" id="CP140636">
    <property type="protein sequence ID" value="WRW39694.1"/>
    <property type="molecule type" value="Genomic_DNA"/>
</dbReference>
<keyword evidence="2" id="KW-1185">Reference proteome</keyword>
<evidence type="ECO:0000313" key="2">
    <source>
        <dbReference type="Proteomes" id="UP001322785"/>
    </source>
</evidence>
<name>A0ABZ1DVC2_9HYPH</name>
<organism evidence="1 2">
    <name type="scientific">Rhizobium indigoferae</name>
    <dbReference type="NCBI Taxonomy" id="158891"/>
    <lineage>
        <taxon>Bacteria</taxon>
        <taxon>Pseudomonadati</taxon>
        <taxon>Pseudomonadota</taxon>
        <taxon>Alphaproteobacteria</taxon>
        <taxon>Hyphomicrobiales</taxon>
        <taxon>Rhizobiaceae</taxon>
        <taxon>Rhizobium/Agrobacterium group</taxon>
        <taxon>Rhizobium</taxon>
    </lineage>
</organism>
<accession>A0ABZ1DVC2</accession>
<reference evidence="1 2" key="1">
    <citation type="submission" date="2023-12" db="EMBL/GenBank/DDBJ databases">
        <authorList>
            <person name="Menendez E."/>
            <person name="Kaur S."/>
            <person name="Flores-Felix J.D."/>
            <person name="diCenzo G.C."/>
            <person name="Peix A."/>
            <person name="Velazquez E."/>
        </authorList>
    </citation>
    <scope>NUCLEOTIDE SEQUENCE [LARGE SCALE GENOMIC DNA]</scope>
    <source>
        <strain evidence="1 2">CIP 108029</strain>
        <plasmid evidence="1 2">pRinCIP108029b</plasmid>
    </source>
</reference>
<geneLocation type="plasmid" evidence="1 2">
    <name>pRinCIP108029b</name>
</geneLocation>
<proteinExistence type="predicted"/>
<protein>
    <submittedName>
        <fullName evidence="1">Uncharacterized protein</fullName>
    </submittedName>
</protein>
<gene>
    <name evidence="1" type="ORF">U5G49_005038</name>
</gene>
<dbReference type="Proteomes" id="UP001322785">
    <property type="component" value="Plasmid pRinCIP108029b"/>
</dbReference>
<sequence length="129" mass="14153">MVELYDTPEEADTAFERVIGRKLRRSYRYDGAPCCAQEIVTPKGAKTASAGFVATATATRAEWSPVRTICSQRAWKFLRVNQGSPSASANLKAASAGPTKVHLFRREPRVVQCETCGWTVQDLSPIDCS</sequence>